<dbReference type="InParanoid" id="E3LXV0"/>
<dbReference type="Proteomes" id="UP000008281">
    <property type="component" value="Unassembled WGS sequence"/>
</dbReference>
<dbReference type="InterPro" id="IPR058721">
    <property type="entry name" value="NTF2_3"/>
</dbReference>
<dbReference type="KEGG" id="crq:GCK72_001155"/>
<accession>E3LXV0</accession>
<organism evidence="4">
    <name type="scientific">Caenorhabditis remanei</name>
    <name type="common">Caenorhabditis vulgaris</name>
    <dbReference type="NCBI Taxonomy" id="31234"/>
    <lineage>
        <taxon>Eukaryota</taxon>
        <taxon>Metazoa</taxon>
        <taxon>Ecdysozoa</taxon>
        <taxon>Nematoda</taxon>
        <taxon>Chromadorea</taxon>
        <taxon>Rhabditida</taxon>
        <taxon>Rhabditina</taxon>
        <taxon>Rhabditomorpha</taxon>
        <taxon>Rhabditoidea</taxon>
        <taxon>Rhabditidae</taxon>
        <taxon>Peloderinae</taxon>
        <taxon>Caenorhabditis</taxon>
    </lineage>
</organism>
<protein>
    <recommendedName>
        <fullName evidence="2">NTF2-like domain-containing protein</fullName>
    </recommendedName>
</protein>
<feature type="domain" description="NTF2-like" evidence="2">
    <location>
        <begin position="76"/>
        <end position="187"/>
    </location>
</feature>
<dbReference type="OMA" id="FWIWIPG"/>
<proteinExistence type="predicted"/>
<reference evidence="3" key="1">
    <citation type="submission" date="2007-07" db="EMBL/GenBank/DDBJ databases">
        <title>PCAP assembly of the Caenorhabditis remanei genome.</title>
        <authorList>
            <consortium name="The Caenorhabditis remanei Sequencing Consortium"/>
            <person name="Wilson R.K."/>
        </authorList>
    </citation>
    <scope>NUCLEOTIDE SEQUENCE [LARGE SCALE GENOMIC DNA]</scope>
    <source>
        <strain evidence="3">PB4641</strain>
    </source>
</reference>
<dbReference type="PANTHER" id="PTHR33940">
    <property type="entry name" value="PROTEIN CBG13625"/>
    <property type="match status" value="1"/>
</dbReference>
<dbReference type="PANTHER" id="PTHR33940:SF1">
    <property type="entry name" value="APOLIPOPHORIN-RELATED"/>
    <property type="match status" value="1"/>
</dbReference>
<dbReference type="EMBL" id="DS268418">
    <property type="protein sequence ID" value="EFO84832.1"/>
    <property type="molecule type" value="Genomic_DNA"/>
</dbReference>
<dbReference type="AlphaFoldDB" id="E3LXV0"/>
<feature type="signal peptide" evidence="1">
    <location>
        <begin position="1"/>
        <end position="20"/>
    </location>
</feature>
<keyword evidence="1" id="KW-0732">Signal</keyword>
<dbReference type="Pfam" id="PF26530">
    <property type="entry name" value="NTF2_3"/>
    <property type="match status" value="4"/>
</dbReference>
<evidence type="ECO:0000313" key="3">
    <source>
        <dbReference type="EMBL" id="EFO84832.1"/>
    </source>
</evidence>
<feature type="domain" description="NTF2-like" evidence="2">
    <location>
        <begin position="452"/>
        <end position="555"/>
    </location>
</feature>
<dbReference type="HOGENOM" id="CLU_035851_1_0_1"/>
<feature type="domain" description="NTF2-like" evidence="2">
    <location>
        <begin position="205"/>
        <end position="312"/>
    </location>
</feature>
<feature type="domain" description="NTF2-like" evidence="2">
    <location>
        <begin position="319"/>
        <end position="429"/>
    </location>
</feature>
<dbReference type="FunCoup" id="E3LXV0">
    <property type="interactions" value="1764"/>
</dbReference>
<dbReference type="eggNOG" id="KOG4297">
    <property type="taxonomic scope" value="Eukaryota"/>
</dbReference>
<dbReference type="CTD" id="9801543"/>
<keyword evidence="4" id="KW-1185">Reference proteome</keyword>
<dbReference type="RefSeq" id="XP_003111332.2">
    <property type="nucleotide sequence ID" value="XM_003111284.2"/>
</dbReference>
<evidence type="ECO:0000313" key="4">
    <source>
        <dbReference type="Proteomes" id="UP000008281"/>
    </source>
</evidence>
<evidence type="ECO:0000256" key="1">
    <source>
        <dbReference type="SAM" id="SignalP"/>
    </source>
</evidence>
<gene>
    <name evidence="3" type="ORF">CRE_03712</name>
</gene>
<name>E3LXV0_CAERE</name>
<feature type="chain" id="PRO_5003175621" description="NTF2-like domain-containing protein" evidence="1">
    <location>
        <begin position="21"/>
        <end position="561"/>
    </location>
</feature>
<evidence type="ECO:0000259" key="2">
    <source>
        <dbReference type="Pfam" id="PF26530"/>
    </source>
</evidence>
<sequence>MWLTFIPFLLVLFFVGPSFGQPDDPGFNGPVFLENSEERVFRDVISKLPGLAPPPLSPESTINLDNGAENDGSRGIVENYLAKLNRAITTRKYETIADYFWNGFTYIACNGTYEKATVVNMLVQFPRDSKMEINITSSKFRNYNVDIDYTVVVRGFGSVELISQFHLYRAEIGSFWRLTSGRTPICPSRLTKNFLENSSNSKTPEKVAEQFLIRMKRSIESKDYFTIAGLFKPNFVFSGCETVYNKIQIVGRLMNLPPASNHTLTIKHAEKLGSVLTYTIVIPKSESDLIEVELFLDTNEQQLIRGSVSSCKTNGSLVTVKKFLLLLNAVIKGRDAALIGDMFLDSFMFYGCKGNYDKAQVIEILLKLPPSIQMTMTIKSSKFTDEGIEYTVVIGGALPNDIVAVFNLYLKPGVGNHWRLSSGKRKKCDELLHHFGQLESTKQHFAMDDPSTVVNTFLVKMTEAIESKNSSIIADLFEREFSFRGCKGTYSRDQVVRMILKFSAESDFSYSIEVVEDQGNSVVYNAKISEFGEAQFVLNINNQQLESGRITYCSKNFHVFH</sequence>
<dbReference type="STRING" id="31234.E3LXV0"/>
<dbReference type="GeneID" id="9801543"/>